<proteinExistence type="predicted"/>
<evidence type="ECO:0000313" key="3">
    <source>
        <dbReference type="Proteomes" id="UP000033111"/>
    </source>
</evidence>
<accession>A0A0E3P2A1</accession>
<dbReference type="AlphaFoldDB" id="A0A0E3P2A1"/>
<gene>
    <name evidence="2" type="ORF">MSSIT_0838</name>
</gene>
<protein>
    <submittedName>
        <fullName evidence="2">Uncharacterized protein</fullName>
    </submittedName>
</protein>
<organism evidence="2 3">
    <name type="scientific">Methanosarcina siciliae T4/M</name>
    <dbReference type="NCBI Taxonomy" id="1434120"/>
    <lineage>
        <taxon>Archaea</taxon>
        <taxon>Methanobacteriati</taxon>
        <taxon>Methanobacteriota</taxon>
        <taxon>Stenosarchaea group</taxon>
        <taxon>Methanomicrobia</taxon>
        <taxon>Methanosarcinales</taxon>
        <taxon>Methanosarcinaceae</taxon>
        <taxon>Methanosarcina</taxon>
    </lineage>
</organism>
<feature type="transmembrane region" description="Helical" evidence="1">
    <location>
        <begin position="61"/>
        <end position="79"/>
    </location>
</feature>
<dbReference type="EMBL" id="CP009506">
    <property type="protein sequence ID" value="AKB27557.1"/>
    <property type="molecule type" value="Genomic_DNA"/>
</dbReference>
<name>A0A0E3P2A1_9EURY</name>
<evidence type="ECO:0000256" key="1">
    <source>
        <dbReference type="SAM" id="Phobius"/>
    </source>
</evidence>
<dbReference type="Proteomes" id="UP000033111">
    <property type="component" value="Chromosome"/>
</dbReference>
<reference evidence="2 3" key="1">
    <citation type="submission" date="2014-07" db="EMBL/GenBank/DDBJ databases">
        <title>Methanogenic archaea and the global carbon cycle.</title>
        <authorList>
            <person name="Henriksen J.R."/>
            <person name="Luke J."/>
            <person name="Reinhart S."/>
            <person name="Benedict M.N."/>
            <person name="Youngblut N.D."/>
            <person name="Metcalf M.E."/>
            <person name="Whitaker R.J."/>
            <person name="Metcalf W.W."/>
        </authorList>
    </citation>
    <scope>NUCLEOTIDE SEQUENCE [LARGE SCALE GENOMIC DNA]</scope>
    <source>
        <strain evidence="2 3">T4/M</strain>
    </source>
</reference>
<keyword evidence="1" id="KW-0812">Transmembrane</keyword>
<keyword evidence="3" id="KW-1185">Reference proteome</keyword>
<dbReference type="KEGG" id="msw:MSSIT_0838"/>
<dbReference type="HOGENOM" id="CLU_1381410_0_0_2"/>
<evidence type="ECO:0000313" key="2">
    <source>
        <dbReference type="EMBL" id="AKB27557.1"/>
    </source>
</evidence>
<dbReference type="PATRIC" id="fig|1434120.4.peg.1059"/>
<sequence length="211" mass="22673">MVVSLFISEVVSQLTGYLQASGRIFAAGPKSGKKSSASSFTSSGISILRDERGVLEPHSDLVATALAVIGLVVLTVLLSRTYMGYEDSSFALENYESASLLAEYVAEAPDLQAENPGTLSASALDKFSGADGHDERMKFFAAFSGNYPFLVEVRTEDGRWQWLLEPDLVEPGFLMGKQEKVAASVPVVIELSPAESVPGTLTVVLYKTPWV</sequence>
<keyword evidence="1" id="KW-0472">Membrane</keyword>
<keyword evidence="1" id="KW-1133">Transmembrane helix</keyword>